<dbReference type="RefSeq" id="WP_179213272.1">
    <property type="nucleotide sequence ID" value="NZ_FZPD01000001.1"/>
</dbReference>
<reference evidence="2 3" key="1">
    <citation type="submission" date="2017-06" db="EMBL/GenBank/DDBJ databases">
        <authorList>
            <person name="Kim H.J."/>
            <person name="Triplett B.A."/>
        </authorList>
    </citation>
    <scope>NUCLEOTIDE SEQUENCE [LARGE SCALE GENOMIC DNA]</scope>
    <source>
        <strain evidence="2 3">DSM 19307</strain>
    </source>
</reference>
<sequence>MERICKNCETKLDKGFKYCPRCGQEHKDKVVHFKQFILDFLGDYFTFDSLIIRSVRPLIFKPGFLTNEFIAGRRVRYIPPLRMFIFISIIFFLILGPVEQTVEIERSEEAEFLDSFFNVWFPRLFFLLLPLFALFLYMMFRKPGRFYLTHFIFSVHFHAFTFVLLTIMVILIDHIFPTSVFLSQWSLMITVLLLQLYLFFALRRVYEQKWFTILFKLVIINIMYVISAMIIFSGVGALIFYL</sequence>
<protein>
    <recommendedName>
        <fullName evidence="4">DUF3667 domain-containing protein</fullName>
    </recommendedName>
</protein>
<feature type="transmembrane region" description="Helical" evidence="1">
    <location>
        <begin position="83"/>
        <end position="100"/>
    </location>
</feature>
<feature type="transmembrane region" description="Helical" evidence="1">
    <location>
        <begin position="184"/>
        <end position="202"/>
    </location>
</feature>
<feature type="transmembrane region" description="Helical" evidence="1">
    <location>
        <begin position="120"/>
        <end position="140"/>
    </location>
</feature>
<keyword evidence="3" id="KW-1185">Reference proteome</keyword>
<dbReference type="Pfam" id="PF12412">
    <property type="entry name" value="DUF3667"/>
    <property type="match status" value="1"/>
</dbReference>
<keyword evidence="1" id="KW-1133">Transmembrane helix</keyword>
<proteinExistence type="predicted"/>
<name>A0A239EL61_EKHLU</name>
<evidence type="ECO:0000256" key="1">
    <source>
        <dbReference type="SAM" id="Phobius"/>
    </source>
</evidence>
<evidence type="ECO:0000313" key="2">
    <source>
        <dbReference type="EMBL" id="SNS45510.1"/>
    </source>
</evidence>
<gene>
    <name evidence="2" type="ORF">SAMN05421640_0218</name>
</gene>
<dbReference type="Proteomes" id="UP000198393">
    <property type="component" value="Unassembled WGS sequence"/>
</dbReference>
<organism evidence="2 3">
    <name type="scientific">Ekhidna lutea</name>
    <dbReference type="NCBI Taxonomy" id="447679"/>
    <lineage>
        <taxon>Bacteria</taxon>
        <taxon>Pseudomonadati</taxon>
        <taxon>Bacteroidota</taxon>
        <taxon>Cytophagia</taxon>
        <taxon>Cytophagales</taxon>
        <taxon>Reichenbachiellaceae</taxon>
        <taxon>Ekhidna</taxon>
    </lineage>
</organism>
<feature type="transmembrane region" description="Helical" evidence="1">
    <location>
        <begin position="214"/>
        <end position="241"/>
    </location>
</feature>
<dbReference type="AlphaFoldDB" id="A0A239EL61"/>
<feature type="transmembrane region" description="Helical" evidence="1">
    <location>
        <begin position="147"/>
        <end position="172"/>
    </location>
</feature>
<keyword evidence="1" id="KW-0812">Transmembrane</keyword>
<evidence type="ECO:0000313" key="3">
    <source>
        <dbReference type="Proteomes" id="UP000198393"/>
    </source>
</evidence>
<dbReference type="EMBL" id="FZPD01000001">
    <property type="protein sequence ID" value="SNS45510.1"/>
    <property type="molecule type" value="Genomic_DNA"/>
</dbReference>
<dbReference type="InterPro" id="IPR022134">
    <property type="entry name" value="DUF3667"/>
</dbReference>
<keyword evidence="1" id="KW-0472">Membrane</keyword>
<accession>A0A239EL61</accession>
<evidence type="ECO:0008006" key="4">
    <source>
        <dbReference type="Google" id="ProtNLM"/>
    </source>
</evidence>